<keyword evidence="2" id="KW-0677">Repeat</keyword>
<gene>
    <name evidence="5" type="ORF">K0504_12490</name>
</gene>
<comment type="caution">
    <text evidence="5">The sequence shown here is derived from an EMBL/GenBank/DDBJ whole genome shotgun (WGS) entry which is preliminary data.</text>
</comment>
<feature type="repeat" description="TPR" evidence="4">
    <location>
        <begin position="158"/>
        <end position="191"/>
    </location>
</feature>
<dbReference type="InterPro" id="IPR026634">
    <property type="entry name" value="TPST-like"/>
</dbReference>
<dbReference type="PANTHER" id="PTHR12788">
    <property type="entry name" value="PROTEIN-TYROSINE SULFOTRANSFERASE 2"/>
    <property type="match status" value="1"/>
</dbReference>
<dbReference type="Pfam" id="PF13374">
    <property type="entry name" value="TPR_10"/>
    <property type="match status" value="1"/>
</dbReference>
<dbReference type="InterPro" id="IPR011990">
    <property type="entry name" value="TPR-like_helical_dom_sf"/>
</dbReference>
<name>A0ABS7EHM9_9GAMM</name>
<dbReference type="InterPro" id="IPR019734">
    <property type="entry name" value="TPR_rpt"/>
</dbReference>
<keyword evidence="1" id="KW-0808">Transferase</keyword>
<sequence>MPQFLQIFWLSGNPVTSMPSVEQLHKAAQQALNQQNFKAAHQYCLQILQQQPQHADSYFLLGMIAAAMGQMNKSLQLVEQALALVSNNAEYQAQHAKILALLNHPSEATASAEKAQQLVSASDAVTLDTIGVVYSRLGQHRQAADLFEKVCQLRPNQASYWFNLAASARFNGNFEQARHAYEKVIALQPHHYAAHSSLSDLGDLSEQQNHIERLLKTRAACQSVDGQVHLGHALLKEYEALGQYPAAFDALTQGNQQKKQQLNYQSQDDQALFDAVIAAFEQQQEAVAQGYNTAEPIFITGMPRSGTTLVDRIISSHSKVMTAGELQNFGIELKRASATPSNRVLDPQTIAQASSLDPALIGERYLQSTRPQTGQTPHFTDKMPLNFFYLGLIARALPSAKLIWLDRNPMDTCVSNFRQLFALNFSYYNYSYDLLDTGRFYLQFRRLMNFWQQQLGDRLLRVHYESLVANPETEIRRILAHCELEFEPQCIDFHLNESPVSTASAVQVRQPINSRSIGRWKRYEQQTQALQQLLQQHQIIVD</sequence>
<evidence type="ECO:0000313" key="6">
    <source>
        <dbReference type="Proteomes" id="UP001166251"/>
    </source>
</evidence>
<dbReference type="InterPro" id="IPR013105">
    <property type="entry name" value="TPR_2"/>
</dbReference>
<dbReference type="Proteomes" id="UP001166251">
    <property type="component" value="Unassembled WGS sequence"/>
</dbReference>
<evidence type="ECO:0000256" key="1">
    <source>
        <dbReference type="ARBA" id="ARBA00022679"/>
    </source>
</evidence>
<dbReference type="Pfam" id="PF13469">
    <property type="entry name" value="Sulfotransfer_3"/>
    <property type="match status" value="1"/>
</dbReference>
<proteinExistence type="predicted"/>
<evidence type="ECO:0000256" key="4">
    <source>
        <dbReference type="PROSITE-ProRule" id="PRU00339"/>
    </source>
</evidence>
<dbReference type="PANTHER" id="PTHR12788:SF10">
    <property type="entry name" value="PROTEIN-TYROSINE SULFOTRANSFERASE"/>
    <property type="match status" value="1"/>
</dbReference>
<feature type="repeat" description="TPR" evidence="4">
    <location>
        <begin position="124"/>
        <end position="157"/>
    </location>
</feature>
<dbReference type="EMBL" id="JAHZSS010000015">
    <property type="protein sequence ID" value="MBW8191856.1"/>
    <property type="molecule type" value="Genomic_DNA"/>
</dbReference>
<accession>A0ABS7EHM9</accession>
<reference evidence="5" key="1">
    <citation type="submission" date="2021-07" db="EMBL/GenBank/DDBJ databases">
        <title>Neiella marina sp. nov., isolated from the intestinal content of sea cucumber Apostichopus japonicus.</title>
        <authorList>
            <person name="Bai X."/>
        </authorList>
    </citation>
    <scope>NUCLEOTIDE SEQUENCE</scope>
    <source>
        <strain evidence="5">126</strain>
    </source>
</reference>
<evidence type="ECO:0000313" key="5">
    <source>
        <dbReference type="EMBL" id="MBW8191856.1"/>
    </source>
</evidence>
<dbReference type="SUPFAM" id="SSF52540">
    <property type="entry name" value="P-loop containing nucleoside triphosphate hydrolases"/>
    <property type="match status" value="1"/>
</dbReference>
<keyword evidence="6" id="KW-1185">Reference proteome</keyword>
<dbReference type="Gene3D" id="3.40.50.300">
    <property type="entry name" value="P-loop containing nucleotide triphosphate hydrolases"/>
    <property type="match status" value="1"/>
</dbReference>
<dbReference type="SUPFAM" id="SSF48452">
    <property type="entry name" value="TPR-like"/>
    <property type="match status" value="1"/>
</dbReference>
<dbReference type="InterPro" id="IPR027417">
    <property type="entry name" value="P-loop_NTPase"/>
</dbReference>
<dbReference type="Gene3D" id="1.25.40.10">
    <property type="entry name" value="Tetratricopeptide repeat domain"/>
    <property type="match status" value="2"/>
</dbReference>
<dbReference type="Pfam" id="PF07719">
    <property type="entry name" value="TPR_2"/>
    <property type="match status" value="1"/>
</dbReference>
<keyword evidence="3 4" id="KW-0802">TPR repeat</keyword>
<organism evidence="5 6">
    <name type="scientific">Neiella holothuriorum</name>
    <dbReference type="NCBI Taxonomy" id="2870530"/>
    <lineage>
        <taxon>Bacteria</taxon>
        <taxon>Pseudomonadati</taxon>
        <taxon>Pseudomonadota</taxon>
        <taxon>Gammaproteobacteria</taxon>
        <taxon>Alteromonadales</taxon>
        <taxon>Echinimonadaceae</taxon>
        <taxon>Neiella</taxon>
    </lineage>
</organism>
<dbReference type="Pfam" id="PF13432">
    <property type="entry name" value="TPR_16"/>
    <property type="match status" value="1"/>
</dbReference>
<protein>
    <submittedName>
        <fullName evidence="5">Sulfotransferase</fullName>
    </submittedName>
</protein>
<evidence type="ECO:0000256" key="3">
    <source>
        <dbReference type="ARBA" id="ARBA00022803"/>
    </source>
</evidence>
<feature type="repeat" description="TPR" evidence="4">
    <location>
        <begin position="55"/>
        <end position="88"/>
    </location>
</feature>
<evidence type="ECO:0000256" key="2">
    <source>
        <dbReference type="ARBA" id="ARBA00022737"/>
    </source>
</evidence>
<dbReference type="SMART" id="SM00028">
    <property type="entry name" value="TPR"/>
    <property type="match status" value="4"/>
</dbReference>
<dbReference type="RefSeq" id="WP_220104530.1">
    <property type="nucleotide sequence ID" value="NZ_JAHZSS010000015.1"/>
</dbReference>
<dbReference type="PROSITE" id="PS50005">
    <property type="entry name" value="TPR"/>
    <property type="match status" value="3"/>
</dbReference>